<evidence type="ECO:0000313" key="2">
    <source>
        <dbReference type="EMBL" id="CZR62703.1"/>
    </source>
</evidence>
<dbReference type="STRING" id="576137.A0A1L7XCG3"/>
<dbReference type="AlphaFoldDB" id="A0A1L7XCG3"/>
<dbReference type="PANTHER" id="PTHR33112">
    <property type="entry name" value="DOMAIN PROTEIN, PUTATIVE-RELATED"/>
    <property type="match status" value="1"/>
</dbReference>
<evidence type="ECO:0000313" key="3">
    <source>
        <dbReference type="Proteomes" id="UP000184330"/>
    </source>
</evidence>
<dbReference type="InterPro" id="IPR010730">
    <property type="entry name" value="HET"/>
</dbReference>
<gene>
    <name evidence="2" type="ORF">PAC_12600</name>
</gene>
<dbReference type="EMBL" id="FJOG01000021">
    <property type="protein sequence ID" value="CZR62703.1"/>
    <property type="molecule type" value="Genomic_DNA"/>
</dbReference>
<keyword evidence="3" id="KW-1185">Reference proteome</keyword>
<reference evidence="2 3" key="1">
    <citation type="submission" date="2016-03" db="EMBL/GenBank/DDBJ databases">
        <authorList>
            <person name="Ploux O."/>
        </authorList>
    </citation>
    <scope>NUCLEOTIDE SEQUENCE [LARGE SCALE GENOMIC DNA]</scope>
    <source>
        <strain evidence="2 3">UAMH 11012</strain>
    </source>
</reference>
<dbReference type="OrthoDB" id="5125733at2759"/>
<name>A0A1L7XCG3_9HELO</name>
<dbReference type="PANTHER" id="PTHR33112:SF16">
    <property type="entry name" value="HETEROKARYON INCOMPATIBILITY DOMAIN-CONTAINING PROTEIN"/>
    <property type="match status" value="1"/>
</dbReference>
<proteinExistence type="predicted"/>
<organism evidence="2 3">
    <name type="scientific">Phialocephala subalpina</name>
    <dbReference type="NCBI Taxonomy" id="576137"/>
    <lineage>
        <taxon>Eukaryota</taxon>
        <taxon>Fungi</taxon>
        <taxon>Dikarya</taxon>
        <taxon>Ascomycota</taxon>
        <taxon>Pezizomycotina</taxon>
        <taxon>Leotiomycetes</taxon>
        <taxon>Helotiales</taxon>
        <taxon>Mollisiaceae</taxon>
        <taxon>Phialocephala</taxon>
        <taxon>Phialocephala fortinii species complex</taxon>
    </lineage>
</organism>
<accession>A0A1L7XCG3</accession>
<sequence length="662" mass="75428">MSSAILHSCMHCQTRFLIDSKDNEPNSGIPLGFWRIWSPSEKQVTLKDLENLSKAGCSFAKYIFERIAPEDNGFSRDALVARYPPDMYEEYSNSLIIGLPSRQQRYAHFTCMVYEESPLAHEVTQRPPNLNVASEESFSLARKWMRDCLESHHSCPRPLGSFMPTRVLEISDLDSSVYIREKLSPAPYAVLSYCWGGPQRVILTKSRERLGGWSILQDTLPQTLQDAVRVVRELGLKYLWVDSLCIIQDDIEDKAIEIGRMAGIYQNSSVAIMASRAKSVDDGFLHPRFPFGSAKSNMGFQLPYRSKDGQTSSVIAIEEDASMSYIDPLRMRGWAFQEFMLSPRILDYGQMGTTWICHDSEHPTDGFSSPPASVWSRHKFQELILGPPSTTKSIENPEDRRGFLNIVWAAIVQQYMKGTLTYFHDRLPALAGIAERMSVQVEDDYVAGGWRKDLWHSLVWHNEEGRQWKRLPGYFAPSWSWASIPDGKIGFISTNHSFQDEGFRILDCQIELVNQFAWYGPVKSGTLTVCGRVLSAHYVHSRNSAGPDKSSILIDGLEDRYVEAAQPSLYLDAILDEGQEGEIPLWFLCVCWDYKRSKMSGLFLRQLGNGTYIRWGLFSVFLKLTKGINEAPTVDLEADKSEYLDRYTQWRMNIPKKTLSII</sequence>
<dbReference type="Proteomes" id="UP000184330">
    <property type="component" value="Unassembled WGS sequence"/>
</dbReference>
<evidence type="ECO:0000259" key="1">
    <source>
        <dbReference type="Pfam" id="PF06985"/>
    </source>
</evidence>
<dbReference type="Pfam" id="PF06985">
    <property type="entry name" value="HET"/>
    <property type="match status" value="1"/>
</dbReference>
<feature type="domain" description="Heterokaryon incompatibility" evidence="1">
    <location>
        <begin position="188"/>
        <end position="338"/>
    </location>
</feature>
<protein>
    <recommendedName>
        <fullName evidence="1">Heterokaryon incompatibility domain-containing protein</fullName>
    </recommendedName>
</protein>